<dbReference type="InterPro" id="IPR042221">
    <property type="entry name" value="Leu/Phe-tRNA_Trfase_N"/>
</dbReference>
<comment type="catalytic activity">
    <reaction evidence="4">
        <text>N-terminal L-lysyl-[protein] + L-leucyl-tRNA(Leu) = N-terminal L-leucyl-L-lysyl-[protein] + tRNA(Leu) + H(+)</text>
        <dbReference type="Rhea" id="RHEA:12340"/>
        <dbReference type="Rhea" id="RHEA-COMP:9613"/>
        <dbReference type="Rhea" id="RHEA-COMP:9622"/>
        <dbReference type="Rhea" id="RHEA-COMP:12670"/>
        <dbReference type="Rhea" id="RHEA-COMP:12671"/>
        <dbReference type="ChEBI" id="CHEBI:15378"/>
        <dbReference type="ChEBI" id="CHEBI:65249"/>
        <dbReference type="ChEBI" id="CHEBI:78442"/>
        <dbReference type="ChEBI" id="CHEBI:78494"/>
        <dbReference type="ChEBI" id="CHEBI:133043"/>
        <dbReference type="EC" id="2.3.2.6"/>
    </reaction>
</comment>
<organism evidence="5 6">
    <name type="scientific">Paenacidovorax caeni</name>
    <dbReference type="NCBI Taxonomy" id="343013"/>
    <lineage>
        <taxon>Bacteria</taxon>
        <taxon>Pseudomonadati</taxon>
        <taxon>Pseudomonadota</taxon>
        <taxon>Betaproteobacteria</taxon>
        <taxon>Burkholderiales</taxon>
        <taxon>Comamonadaceae</taxon>
        <taxon>Paenacidovorax</taxon>
    </lineage>
</organism>
<evidence type="ECO:0000256" key="2">
    <source>
        <dbReference type="ARBA" id="ARBA00022679"/>
    </source>
</evidence>
<name>A0A1I7HHJ0_9BURK</name>
<dbReference type="Gene3D" id="3.40.630.70">
    <property type="entry name" value="Leucyl/phenylalanyl-tRNA-protein transferase, C-terminal domain"/>
    <property type="match status" value="1"/>
</dbReference>
<evidence type="ECO:0000256" key="1">
    <source>
        <dbReference type="ARBA" id="ARBA00022490"/>
    </source>
</evidence>
<dbReference type="OrthoDB" id="9790282at2"/>
<dbReference type="Proteomes" id="UP000183656">
    <property type="component" value="Unassembled WGS sequence"/>
</dbReference>
<dbReference type="EMBL" id="FPBX01000010">
    <property type="protein sequence ID" value="SFU60205.1"/>
    <property type="molecule type" value="Genomic_DNA"/>
</dbReference>
<dbReference type="NCBIfam" id="TIGR00667">
    <property type="entry name" value="aat"/>
    <property type="match status" value="1"/>
</dbReference>
<dbReference type="AlphaFoldDB" id="A0A1I7HHJ0"/>
<dbReference type="SUPFAM" id="SSF55729">
    <property type="entry name" value="Acyl-CoA N-acyltransferases (Nat)"/>
    <property type="match status" value="1"/>
</dbReference>
<comment type="similarity">
    <text evidence="4">Belongs to the L/F-transferase family.</text>
</comment>
<dbReference type="PANTHER" id="PTHR30098">
    <property type="entry name" value="LEUCYL/PHENYLALANYL-TRNA--PROTEIN TRANSFERASE"/>
    <property type="match status" value="1"/>
</dbReference>
<comment type="subcellular location">
    <subcellularLocation>
        <location evidence="4">Cytoplasm</location>
    </subcellularLocation>
</comment>
<keyword evidence="3 4" id="KW-0012">Acyltransferase</keyword>
<reference evidence="5 6" key="1">
    <citation type="submission" date="2016-10" db="EMBL/GenBank/DDBJ databases">
        <authorList>
            <person name="de Groot N.N."/>
        </authorList>
    </citation>
    <scope>NUCLEOTIDE SEQUENCE [LARGE SCALE GENOMIC DNA]</scope>
    <source>
        <strain evidence="5 6">R-24608</strain>
    </source>
</reference>
<comment type="function">
    <text evidence="4">Functions in the N-end rule pathway of protein degradation where it conjugates Leu, Phe and, less efficiently, Met from aminoacyl-tRNAs to the N-termini of proteins containing an N-terminal arginine or lysine.</text>
</comment>
<dbReference type="InterPro" id="IPR016181">
    <property type="entry name" value="Acyl_CoA_acyltransferase"/>
</dbReference>
<dbReference type="PANTHER" id="PTHR30098:SF2">
    <property type="entry name" value="LEUCYL_PHENYLALANYL-TRNA--PROTEIN TRANSFERASE"/>
    <property type="match status" value="1"/>
</dbReference>
<evidence type="ECO:0000256" key="3">
    <source>
        <dbReference type="ARBA" id="ARBA00023315"/>
    </source>
</evidence>
<sequence length="254" mass="27963">MPTTLPWLEPHDAFPDPAQAWGSKDPAPGLLAAGGALDTAHLRTAYAHGIFPWFNEGQPILWWSPDPRMVLPPAQFRLHHSLRRTLRKFRANPRCEVRVDHDFSAVIHACASTPREGQNGTWILPRMVAAYEEFHTAGHAHSVETWVDGQLVGGLYFIALGRAVFGESMFAHATDASKIALSALVCLCLRNGVELIDCQQNTRHLASLGAREIPRTQFLCTIAHAQQALCPGWAFDPLYWNALLPPAQALASPA</sequence>
<comment type="catalytic activity">
    <reaction evidence="4">
        <text>L-phenylalanyl-tRNA(Phe) + an N-terminal L-alpha-aminoacyl-[protein] = an N-terminal L-phenylalanyl-L-alpha-aminoacyl-[protein] + tRNA(Phe)</text>
        <dbReference type="Rhea" id="RHEA:43632"/>
        <dbReference type="Rhea" id="RHEA-COMP:9668"/>
        <dbReference type="Rhea" id="RHEA-COMP:9699"/>
        <dbReference type="Rhea" id="RHEA-COMP:10636"/>
        <dbReference type="Rhea" id="RHEA-COMP:10637"/>
        <dbReference type="ChEBI" id="CHEBI:78442"/>
        <dbReference type="ChEBI" id="CHEBI:78531"/>
        <dbReference type="ChEBI" id="CHEBI:78597"/>
        <dbReference type="ChEBI" id="CHEBI:83561"/>
        <dbReference type="EC" id="2.3.2.6"/>
    </reaction>
</comment>
<dbReference type="GO" id="GO:0030163">
    <property type="term" value="P:protein catabolic process"/>
    <property type="evidence" value="ECO:0007669"/>
    <property type="project" value="UniProtKB-UniRule"/>
</dbReference>
<keyword evidence="1 4" id="KW-0963">Cytoplasm</keyword>
<evidence type="ECO:0000313" key="5">
    <source>
        <dbReference type="EMBL" id="SFU60205.1"/>
    </source>
</evidence>
<dbReference type="InterPro" id="IPR042203">
    <property type="entry name" value="Leu/Phe-tRNA_Trfase_C"/>
</dbReference>
<keyword evidence="2 4" id="KW-0808">Transferase</keyword>
<dbReference type="EC" id="2.3.2.6" evidence="4"/>
<dbReference type="InterPro" id="IPR004616">
    <property type="entry name" value="Leu/Phe-tRNA_Trfase"/>
</dbReference>
<comment type="catalytic activity">
    <reaction evidence="4">
        <text>N-terminal L-arginyl-[protein] + L-leucyl-tRNA(Leu) = N-terminal L-leucyl-L-arginyl-[protein] + tRNA(Leu) + H(+)</text>
        <dbReference type="Rhea" id="RHEA:50416"/>
        <dbReference type="Rhea" id="RHEA-COMP:9613"/>
        <dbReference type="Rhea" id="RHEA-COMP:9622"/>
        <dbReference type="Rhea" id="RHEA-COMP:12672"/>
        <dbReference type="Rhea" id="RHEA-COMP:12673"/>
        <dbReference type="ChEBI" id="CHEBI:15378"/>
        <dbReference type="ChEBI" id="CHEBI:64719"/>
        <dbReference type="ChEBI" id="CHEBI:78442"/>
        <dbReference type="ChEBI" id="CHEBI:78494"/>
        <dbReference type="ChEBI" id="CHEBI:133044"/>
        <dbReference type="EC" id="2.3.2.6"/>
    </reaction>
</comment>
<dbReference type="GO" id="GO:0008914">
    <property type="term" value="F:leucyl-tRNA--protein transferase activity"/>
    <property type="evidence" value="ECO:0007669"/>
    <property type="project" value="UniProtKB-UniRule"/>
</dbReference>
<dbReference type="Gene3D" id="3.30.70.3550">
    <property type="entry name" value="Leucyl/phenylalanyl-tRNA-protein transferase, N-terminal domain"/>
    <property type="match status" value="1"/>
</dbReference>
<evidence type="ECO:0000256" key="4">
    <source>
        <dbReference type="HAMAP-Rule" id="MF_00688"/>
    </source>
</evidence>
<dbReference type="Pfam" id="PF03588">
    <property type="entry name" value="Leu_Phe_trans"/>
    <property type="match status" value="1"/>
</dbReference>
<dbReference type="HAMAP" id="MF_00688">
    <property type="entry name" value="Leu_Phe_trans"/>
    <property type="match status" value="1"/>
</dbReference>
<accession>A0A1I7HHJ0</accession>
<keyword evidence="6" id="KW-1185">Reference proteome</keyword>
<dbReference type="GO" id="GO:0005737">
    <property type="term" value="C:cytoplasm"/>
    <property type="evidence" value="ECO:0007669"/>
    <property type="project" value="UniProtKB-SubCell"/>
</dbReference>
<evidence type="ECO:0000313" key="6">
    <source>
        <dbReference type="Proteomes" id="UP000183656"/>
    </source>
</evidence>
<dbReference type="STRING" id="343013.SAMN04489707_1010107"/>
<protein>
    <recommendedName>
        <fullName evidence="4">Leucyl/phenylalanyl-tRNA--protein transferase</fullName>
        <ecNumber evidence="4">2.3.2.6</ecNumber>
    </recommendedName>
    <alternativeName>
        <fullName evidence="4">L/F-transferase</fullName>
    </alternativeName>
    <alternativeName>
        <fullName evidence="4">Leucyltransferase</fullName>
    </alternativeName>
    <alternativeName>
        <fullName evidence="4">Phenyalanyltransferase</fullName>
    </alternativeName>
</protein>
<dbReference type="RefSeq" id="WP_054255097.1">
    <property type="nucleotide sequence ID" value="NZ_CYIG01000004.1"/>
</dbReference>
<proteinExistence type="inferred from homology"/>
<gene>
    <name evidence="4" type="primary">aat</name>
    <name evidence="5" type="ORF">SAMN04489707_1010107</name>
</gene>